<reference evidence="2" key="1">
    <citation type="submission" date="2021-11" db="EMBL/GenBank/DDBJ databases">
        <authorList>
            <person name="Li G."/>
            <person name="Jia Q."/>
            <person name="Yang F."/>
            <person name="Zhang C."/>
            <person name="Singh A."/>
            <person name="Lorenz A.J."/>
            <person name="Jackson-Ziems T."/>
            <person name="Vidaver A."/>
            <person name="Alfano J.R."/>
        </authorList>
    </citation>
    <scope>NUCLEOTIDE SEQUENCE</scope>
    <source>
        <strain evidence="2">CNK-2</strain>
    </source>
</reference>
<keyword evidence="1" id="KW-0472">Membrane</keyword>
<feature type="transmembrane region" description="Helical" evidence="1">
    <location>
        <begin position="30"/>
        <end position="47"/>
    </location>
</feature>
<organism evidence="2 3">
    <name type="scientific">Clavibacter nebraskensis</name>
    <dbReference type="NCBI Taxonomy" id="31963"/>
    <lineage>
        <taxon>Bacteria</taxon>
        <taxon>Bacillati</taxon>
        <taxon>Actinomycetota</taxon>
        <taxon>Actinomycetes</taxon>
        <taxon>Micrococcales</taxon>
        <taxon>Microbacteriaceae</taxon>
        <taxon>Clavibacter</taxon>
    </lineage>
</organism>
<dbReference type="RefSeq" id="WP_165583301.1">
    <property type="nucleotide sequence ID" value="NZ_CP033721.2"/>
</dbReference>
<evidence type="ECO:0000313" key="2">
    <source>
        <dbReference type="EMBL" id="UQB05069.1"/>
    </source>
</evidence>
<evidence type="ECO:0008006" key="4">
    <source>
        <dbReference type="Google" id="ProtNLM"/>
    </source>
</evidence>
<name>A0ABY4MQG9_9MICO</name>
<keyword evidence="1" id="KW-0812">Transmembrane</keyword>
<dbReference type="Proteomes" id="UP001056208">
    <property type="component" value="Chromosome"/>
</dbReference>
<keyword evidence="1" id="KW-1133">Transmembrane helix</keyword>
<protein>
    <recommendedName>
        <fullName evidence="4">Integral membrane protein</fullName>
    </recommendedName>
</protein>
<keyword evidence="3" id="KW-1185">Reference proteome</keyword>
<sequence>MTTRKSLAATLAMAAILLGGVALVPHDFRIVAFVIACVLFAVGMRVFRMFTPTRSER</sequence>
<proteinExistence type="predicted"/>
<dbReference type="EMBL" id="CP086345">
    <property type="protein sequence ID" value="UQB05069.1"/>
    <property type="molecule type" value="Genomic_DNA"/>
</dbReference>
<evidence type="ECO:0000313" key="3">
    <source>
        <dbReference type="Proteomes" id="UP001056208"/>
    </source>
</evidence>
<dbReference type="GeneID" id="92984747"/>
<feature type="transmembrane region" description="Helical" evidence="1">
    <location>
        <begin position="7"/>
        <end position="24"/>
    </location>
</feature>
<accession>A0ABY4MQG9</accession>
<evidence type="ECO:0000256" key="1">
    <source>
        <dbReference type="SAM" id="Phobius"/>
    </source>
</evidence>
<gene>
    <name evidence="2" type="ORF">LIV34_000048</name>
</gene>